<dbReference type="RefSeq" id="WP_056936652.1">
    <property type="nucleotide sequence ID" value="NZ_AZFN01000002.1"/>
</dbReference>
<proteinExistence type="predicted"/>
<organism evidence="2 3">
    <name type="scientific">Limosilactobacillus gastricus DSM 16045</name>
    <dbReference type="NCBI Taxonomy" id="1423749"/>
    <lineage>
        <taxon>Bacteria</taxon>
        <taxon>Bacillati</taxon>
        <taxon>Bacillota</taxon>
        <taxon>Bacilli</taxon>
        <taxon>Lactobacillales</taxon>
        <taxon>Lactobacillaceae</taxon>
        <taxon>Limosilactobacillus</taxon>
    </lineage>
</organism>
<dbReference type="EMBL" id="AZFN01000002">
    <property type="protein sequence ID" value="KRM03454.1"/>
    <property type="molecule type" value="Genomic_DNA"/>
</dbReference>
<gene>
    <name evidence="2" type="ORF">FC60_GL000775</name>
</gene>
<keyword evidence="1" id="KW-0472">Membrane</keyword>
<feature type="transmembrane region" description="Helical" evidence="1">
    <location>
        <begin position="70"/>
        <end position="93"/>
    </location>
</feature>
<evidence type="ECO:0000313" key="3">
    <source>
        <dbReference type="Proteomes" id="UP000051739"/>
    </source>
</evidence>
<feature type="transmembrane region" description="Helical" evidence="1">
    <location>
        <begin position="44"/>
        <end position="64"/>
    </location>
</feature>
<dbReference type="Proteomes" id="UP000051739">
    <property type="component" value="Unassembled WGS sequence"/>
</dbReference>
<accession>A0A0R1VD77</accession>
<sequence>MLIQILTFIFALLILIESLYYLTHRQKSFLGFPYHHPKAQNKLCLFWGVVMLILTIIVVITAFINDPVIILWTLAACCLIEVAMSFTTVSLLLK</sequence>
<feature type="transmembrane region" description="Helical" evidence="1">
    <location>
        <begin position="6"/>
        <end position="23"/>
    </location>
</feature>
<dbReference type="PATRIC" id="fig|1423749.3.peg.779"/>
<keyword evidence="3" id="KW-1185">Reference proteome</keyword>
<reference evidence="2 3" key="1">
    <citation type="journal article" date="2015" name="Genome Announc.">
        <title>Expanding the biotechnology potential of lactobacilli through comparative genomics of 213 strains and associated genera.</title>
        <authorList>
            <person name="Sun Z."/>
            <person name="Harris H.M."/>
            <person name="McCann A."/>
            <person name="Guo C."/>
            <person name="Argimon S."/>
            <person name="Zhang W."/>
            <person name="Yang X."/>
            <person name="Jeffery I.B."/>
            <person name="Cooney J.C."/>
            <person name="Kagawa T.F."/>
            <person name="Liu W."/>
            <person name="Song Y."/>
            <person name="Salvetti E."/>
            <person name="Wrobel A."/>
            <person name="Rasinkangas P."/>
            <person name="Parkhill J."/>
            <person name="Rea M.C."/>
            <person name="O'Sullivan O."/>
            <person name="Ritari J."/>
            <person name="Douillard F.P."/>
            <person name="Paul Ross R."/>
            <person name="Yang R."/>
            <person name="Briner A.E."/>
            <person name="Felis G.E."/>
            <person name="de Vos W.M."/>
            <person name="Barrangou R."/>
            <person name="Klaenhammer T.R."/>
            <person name="Caufield P.W."/>
            <person name="Cui Y."/>
            <person name="Zhang H."/>
            <person name="O'Toole P.W."/>
        </authorList>
    </citation>
    <scope>NUCLEOTIDE SEQUENCE [LARGE SCALE GENOMIC DNA]</scope>
    <source>
        <strain evidence="2 3">DSM 16045</strain>
    </source>
</reference>
<evidence type="ECO:0008006" key="4">
    <source>
        <dbReference type="Google" id="ProtNLM"/>
    </source>
</evidence>
<comment type="caution">
    <text evidence="2">The sequence shown here is derived from an EMBL/GenBank/DDBJ whole genome shotgun (WGS) entry which is preliminary data.</text>
</comment>
<protein>
    <recommendedName>
        <fullName evidence="4">Integral membrane protein</fullName>
    </recommendedName>
</protein>
<keyword evidence="1" id="KW-1133">Transmembrane helix</keyword>
<dbReference type="AlphaFoldDB" id="A0A0R1VD77"/>
<evidence type="ECO:0000256" key="1">
    <source>
        <dbReference type="SAM" id="Phobius"/>
    </source>
</evidence>
<evidence type="ECO:0000313" key="2">
    <source>
        <dbReference type="EMBL" id="KRM03454.1"/>
    </source>
</evidence>
<keyword evidence="1" id="KW-0812">Transmembrane</keyword>
<name>A0A0R1VD77_9LACO</name>